<dbReference type="AlphaFoldDB" id="A0A2S6MXV3"/>
<dbReference type="Proteomes" id="UP000239089">
    <property type="component" value="Unassembled WGS sequence"/>
</dbReference>
<protein>
    <recommendedName>
        <fullName evidence="3">Membrane-associated protein</fullName>
    </recommendedName>
</protein>
<comment type="caution">
    <text evidence="1">The sequence shown here is derived from an EMBL/GenBank/DDBJ whole genome shotgun (WGS) entry which is preliminary data.</text>
</comment>
<evidence type="ECO:0000313" key="2">
    <source>
        <dbReference type="Proteomes" id="UP000239089"/>
    </source>
</evidence>
<evidence type="ECO:0008006" key="3">
    <source>
        <dbReference type="Google" id="ProtNLM"/>
    </source>
</evidence>
<name>A0A2S6MXV3_9HYPH</name>
<sequence>MPQKSAAPLWLKLAYSAFVAVLVPVYWHNYGPANFLYFCDMALLLTFFGLWREDRLLISMGACGIVAPQILWVLDFAAHAFGLKITGVTDYMFADSSAFLRGLSLFHGWLPVLLVWLVWKLGYDRRALLAWTGLAWSAMLVSYFFLPPPSPDAGLAAVNVDYVFGPSDTEPQRWMAPSLWLVTLMSGLLAVFWFPSHVVLSKWRGTAACAKKT</sequence>
<accession>A0A2S6MXV3</accession>
<dbReference type="OrthoDB" id="188694at2"/>
<keyword evidence="2" id="KW-1185">Reference proteome</keyword>
<evidence type="ECO:0000313" key="1">
    <source>
        <dbReference type="EMBL" id="PPQ27190.1"/>
    </source>
</evidence>
<organism evidence="1 2">
    <name type="scientific">Rhodoblastus sphagnicola</name>
    <dbReference type="NCBI Taxonomy" id="333368"/>
    <lineage>
        <taxon>Bacteria</taxon>
        <taxon>Pseudomonadati</taxon>
        <taxon>Pseudomonadota</taxon>
        <taxon>Alphaproteobacteria</taxon>
        <taxon>Hyphomicrobiales</taxon>
        <taxon>Rhodoblastaceae</taxon>
        <taxon>Rhodoblastus</taxon>
    </lineage>
</organism>
<dbReference type="RefSeq" id="WP_104509676.1">
    <property type="nucleotide sequence ID" value="NZ_JACIGC010000001.1"/>
</dbReference>
<proteinExistence type="predicted"/>
<dbReference type="EMBL" id="NHSJ01000126">
    <property type="protein sequence ID" value="PPQ27190.1"/>
    <property type="molecule type" value="Genomic_DNA"/>
</dbReference>
<gene>
    <name evidence="1" type="ORF">CCR94_20350</name>
</gene>
<reference evidence="1 2" key="1">
    <citation type="journal article" date="2018" name="Arch. Microbiol.">
        <title>New insights into the metabolic potential of the phototrophic purple bacterium Rhodopila globiformis DSM 161(T) from its draft genome sequence and evidence for a vanadium-dependent nitrogenase.</title>
        <authorList>
            <person name="Imhoff J.F."/>
            <person name="Rahn T."/>
            <person name="Kunzel S."/>
            <person name="Neulinger S.C."/>
        </authorList>
    </citation>
    <scope>NUCLEOTIDE SEQUENCE [LARGE SCALE GENOMIC DNA]</scope>
    <source>
        <strain evidence="1 2">DSM 16996</strain>
    </source>
</reference>